<feature type="region of interest" description="Disordered" evidence="1">
    <location>
        <begin position="46"/>
        <end position="139"/>
    </location>
</feature>
<feature type="compositionally biased region" description="Basic residues" evidence="1">
    <location>
        <begin position="1"/>
        <end position="15"/>
    </location>
</feature>
<evidence type="ECO:0000313" key="2">
    <source>
        <dbReference type="EnsemblMetazoa" id="CLYHEMP010468.6"/>
    </source>
</evidence>
<reference evidence="2" key="1">
    <citation type="submission" date="2021-01" db="UniProtKB">
        <authorList>
            <consortium name="EnsemblMetazoa"/>
        </authorList>
    </citation>
    <scope>IDENTIFICATION</scope>
</reference>
<protein>
    <submittedName>
        <fullName evidence="2">Uncharacterized protein</fullName>
    </submittedName>
</protein>
<sequence>MARSLRSSRRKKNKQVLRERYKPKYDAQLQAIVANMQKETDELLQTSSGMDLESEIQTIDPDQMEGENMEDETETETQTTSSKDKIKLPKVDMAKVGKFMSQRKRRKYQRNLREKNKTAQKKVKSGGVQKKSVAPKIKW</sequence>
<proteinExistence type="predicted"/>
<feature type="region of interest" description="Disordered" evidence="1">
    <location>
        <begin position="1"/>
        <end position="21"/>
    </location>
</feature>
<feature type="compositionally biased region" description="Acidic residues" evidence="1">
    <location>
        <begin position="62"/>
        <end position="75"/>
    </location>
</feature>
<feature type="compositionally biased region" description="Basic and acidic residues" evidence="1">
    <location>
        <begin position="82"/>
        <end position="95"/>
    </location>
</feature>
<dbReference type="OrthoDB" id="1562195at2759"/>
<dbReference type="Proteomes" id="UP000594262">
    <property type="component" value="Unplaced"/>
</dbReference>
<evidence type="ECO:0000256" key="1">
    <source>
        <dbReference type="SAM" id="MobiDB-lite"/>
    </source>
</evidence>
<organism evidence="2 3">
    <name type="scientific">Clytia hemisphaerica</name>
    <dbReference type="NCBI Taxonomy" id="252671"/>
    <lineage>
        <taxon>Eukaryota</taxon>
        <taxon>Metazoa</taxon>
        <taxon>Cnidaria</taxon>
        <taxon>Hydrozoa</taxon>
        <taxon>Hydroidolina</taxon>
        <taxon>Leptothecata</taxon>
        <taxon>Obeliida</taxon>
        <taxon>Clytiidae</taxon>
        <taxon>Clytia</taxon>
    </lineage>
</organism>
<dbReference type="AlphaFoldDB" id="A0A7M5VAJ1"/>
<name>A0A7M5VAJ1_9CNID</name>
<feature type="compositionally biased region" description="Basic residues" evidence="1">
    <location>
        <begin position="101"/>
        <end position="110"/>
    </location>
</feature>
<dbReference type="EnsemblMetazoa" id="CLYHEMT010468.6">
    <property type="protein sequence ID" value="CLYHEMP010468.6"/>
    <property type="gene ID" value="CLYHEMG010468"/>
</dbReference>
<evidence type="ECO:0000313" key="3">
    <source>
        <dbReference type="Proteomes" id="UP000594262"/>
    </source>
</evidence>
<keyword evidence="3" id="KW-1185">Reference proteome</keyword>
<accession>A0A7M5VAJ1</accession>